<evidence type="ECO:0000259" key="3">
    <source>
        <dbReference type="PROSITE" id="PS50891"/>
    </source>
</evidence>
<evidence type="ECO:0000313" key="4">
    <source>
        <dbReference type="EMBL" id="KAH7577009.1"/>
    </source>
</evidence>
<dbReference type="EMBL" id="JAFEMO010000001">
    <property type="protein sequence ID" value="KAH7577009.1"/>
    <property type="molecule type" value="Genomic_DNA"/>
</dbReference>
<comment type="caution">
    <text evidence="4">The sequence shown here is derived from an EMBL/GenBank/DDBJ whole genome shotgun (WGS) entry which is preliminary data.</text>
</comment>
<dbReference type="Proteomes" id="UP000827721">
    <property type="component" value="Unassembled WGS sequence"/>
</dbReference>
<dbReference type="PROSITE" id="PS50891">
    <property type="entry name" value="LOB"/>
    <property type="match status" value="1"/>
</dbReference>
<dbReference type="Pfam" id="PF03195">
    <property type="entry name" value="LOB"/>
    <property type="match status" value="1"/>
</dbReference>
<dbReference type="InterPro" id="IPR004883">
    <property type="entry name" value="LOB"/>
</dbReference>
<organism evidence="4 5">
    <name type="scientific">Xanthoceras sorbifolium</name>
    <dbReference type="NCBI Taxonomy" id="99658"/>
    <lineage>
        <taxon>Eukaryota</taxon>
        <taxon>Viridiplantae</taxon>
        <taxon>Streptophyta</taxon>
        <taxon>Embryophyta</taxon>
        <taxon>Tracheophyta</taxon>
        <taxon>Spermatophyta</taxon>
        <taxon>Magnoliopsida</taxon>
        <taxon>eudicotyledons</taxon>
        <taxon>Gunneridae</taxon>
        <taxon>Pentapetalae</taxon>
        <taxon>rosids</taxon>
        <taxon>malvids</taxon>
        <taxon>Sapindales</taxon>
        <taxon>Sapindaceae</taxon>
        <taxon>Xanthoceroideae</taxon>
        <taxon>Xanthoceras</taxon>
    </lineage>
</organism>
<evidence type="ECO:0000313" key="5">
    <source>
        <dbReference type="Proteomes" id="UP000827721"/>
    </source>
</evidence>
<gene>
    <name evidence="4" type="ORF">JRO89_XS01G0190600</name>
</gene>
<dbReference type="InterPro" id="IPR039794">
    <property type="entry name" value="Gtb1-like"/>
</dbReference>
<keyword evidence="2" id="KW-0472">Membrane</keyword>
<dbReference type="PANTHER" id="PTHR12630:SF17">
    <property type="entry name" value="EXPRESSED PROTEIN"/>
    <property type="match status" value="1"/>
</dbReference>
<sequence length="412" mass="46720">MQRSNNNNGVHPACAACKHQRKKCSDECILAPYFPANRSREFQAVHKFFGVSNVTKIVRNVKEEDRHKVADSLIWEALSRQKDPVLGPYGEYKRIYEELKLYRNLQNQNHHQLLQLPGQGGMIYKSGQPLVGWSNEGGFVDNINNGLSYNNNHDDGNSIVDLDGYCYSSQFVQSPKKLKQEREVGSVVNIPLQQQHSINGFSQQYYNISDDKYFSAEIIKCKDGSKSFTRDRLNDNFCDCIDGTDEPGTSACPAAKFYCRNVGSTPQFIFSSRVNDRICGIRLVQNVSLIKLAALTGVYIMLSQASAALNLDYLYQFDCCDGSDEYDNNINCPNTCVMGGNVEYKIGSYVSTISNLDSIDAKETKNRVNLEDLIEKLKGLKMVFILQVVLISFVVGLRIFYRLVRSKRRRHR</sequence>
<comment type="similarity">
    <text evidence="1">Belongs to the LOB domain-containing protein family.</text>
</comment>
<dbReference type="PANTHER" id="PTHR12630">
    <property type="entry name" value="N-LINKED OLIGOSACCHARIDE PROCESSING"/>
    <property type="match status" value="1"/>
</dbReference>
<evidence type="ECO:0000256" key="2">
    <source>
        <dbReference type="SAM" id="Phobius"/>
    </source>
</evidence>
<protein>
    <recommendedName>
        <fullName evidence="3">LOB domain-containing protein</fullName>
    </recommendedName>
</protein>
<name>A0ABQ8IJZ2_9ROSI</name>
<keyword evidence="2" id="KW-1133">Transmembrane helix</keyword>
<feature type="transmembrane region" description="Helical" evidence="2">
    <location>
        <begin position="382"/>
        <end position="401"/>
    </location>
</feature>
<proteinExistence type="inferred from homology"/>
<feature type="domain" description="LOB" evidence="3">
    <location>
        <begin position="12"/>
        <end position="113"/>
    </location>
</feature>
<reference evidence="4 5" key="1">
    <citation type="submission" date="2021-02" db="EMBL/GenBank/DDBJ databases">
        <title>Plant Genome Project.</title>
        <authorList>
            <person name="Zhang R.-G."/>
        </authorList>
    </citation>
    <scope>NUCLEOTIDE SEQUENCE [LARGE SCALE GENOMIC DNA]</scope>
    <source>
        <tissue evidence="4">Leaves</tissue>
    </source>
</reference>
<evidence type="ECO:0000256" key="1">
    <source>
        <dbReference type="ARBA" id="ARBA00005474"/>
    </source>
</evidence>
<keyword evidence="5" id="KW-1185">Reference proteome</keyword>
<keyword evidence="2" id="KW-0812">Transmembrane</keyword>
<dbReference type="InterPro" id="IPR028146">
    <property type="entry name" value="PRKCSH_N"/>
</dbReference>
<dbReference type="Pfam" id="PF12999">
    <property type="entry name" value="PRKCSH-like"/>
    <property type="match status" value="1"/>
</dbReference>
<accession>A0ABQ8IJZ2</accession>